<keyword evidence="5 9" id="KW-0802">TPR repeat</keyword>
<evidence type="ECO:0000256" key="3">
    <source>
        <dbReference type="ARBA" id="ARBA00022490"/>
    </source>
</evidence>
<evidence type="ECO:0000256" key="2">
    <source>
        <dbReference type="ARBA" id="ARBA00011375"/>
    </source>
</evidence>
<reference evidence="10" key="1">
    <citation type="submission" date="2021-07" db="EMBL/GenBank/DDBJ databases">
        <authorList>
            <person name="Catto M.A."/>
            <person name="Jacobson A."/>
            <person name="Kennedy G."/>
            <person name="Labadie P."/>
            <person name="Hunt B.G."/>
            <person name="Srinivasan R."/>
        </authorList>
    </citation>
    <scope>NUCLEOTIDE SEQUENCE</scope>
    <source>
        <strain evidence="10">PL_HMW_Pooled</strain>
        <tissue evidence="10">Head</tissue>
    </source>
</reference>
<dbReference type="GO" id="GO:0005876">
    <property type="term" value="C:spindle microtubule"/>
    <property type="evidence" value="ECO:0007669"/>
    <property type="project" value="TreeGrafter"/>
</dbReference>
<proteinExistence type="predicted"/>
<dbReference type="EMBL" id="JAHWGI010001215">
    <property type="protein sequence ID" value="KAK3925087.1"/>
    <property type="molecule type" value="Genomic_DNA"/>
</dbReference>
<evidence type="ECO:0000256" key="5">
    <source>
        <dbReference type="ARBA" id="ARBA00022803"/>
    </source>
</evidence>
<dbReference type="PANTHER" id="PTHR16056">
    <property type="entry name" value="REGULATOR OF MICROTUBULE DYNAMICS PROTEIN"/>
    <property type="match status" value="1"/>
</dbReference>
<evidence type="ECO:0000256" key="7">
    <source>
        <dbReference type="ARBA" id="ARBA00039966"/>
    </source>
</evidence>
<dbReference type="Pfam" id="PF21033">
    <property type="entry name" value="RMD1-3"/>
    <property type="match status" value="1"/>
</dbReference>
<comment type="subunit">
    <text evidence="2">Interacts with microtubules.</text>
</comment>
<dbReference type="InterPro" id="IPR049039">
    <property type="entry name" value="RMD1-3_a_helical_rpt"/>
</dbReference>
<feature type="repeat" description="TPR" evidence="9">
    <location>
        <begin position="250"/>
        <end position="283"/>
    </location>
</feature>
<comment type="subcellular location">
    <subcellularLocation>
        <location evidence="1">Cytoplasm</location>
        <location evidence="1">Cytoskeleton</location>
    </subcellularLocation>
</comment>
<evidence type="ECO:0000256" key="1">
    <source>
        <dbReference type="ARBA" id="ARBA00004245"/>
    </source>
</evidence>
<protein>
    <recommendedName>
        <fullName evidence="7">Regulator of microtubule dynamics protein 1</fullName>
    </recommendedName>
    <alternativeName>
        <fullName evidence="8">Protein FAM82B</fullName>
    </alternativeName>
</protein>
<dbReference type="PANTHER" id="PTHR16056:SF16">
    <property type="entry name" value="REGULATOR OF MICROTUBULE DYNAMICS PROTEIN 1"/>
    <property type="match status" value="1"/>
</dbReference>
<dbReference type="AlphaFoldDB" id="A0AAE1LP10"/>
<gene>
    <name evidence="10" type="ORF">KUF71_013356</name>
</gene>
<name>A0AAE1LP10_9NEOP</name>
<evidence type="ECO:0000313" key="10">
    <source>
        <dbReference type="EMBL" id="KAK3925087.1"/>
    </source>
</evidence>
<dbReference type="InterPro" id="IPR011990">
    <property type="entry name" value="TPR-like_helical_dom_sf"/>
</dbReference>
<dbReference type="GO" id="GO:0097431">
    <property type="term" value="C:mitotic spindle pole"/>
    <property type="evidence" value="ECO:0007669"/>
    <property type="project" value="TreeGrafter"/>
</dbReference>
<dbReference type="Proteomes" id="UP001219518">
    <property type="component" value="Unassembled WGS sequence"/>
</dbReference>
<sequence length="309" mass="35103">MPLTMFNRAKVFATVLAFARASRTMRLVIPLTSFGFKPSLALKLMKPIALYSSSFVVVAAASSLKTSLSVKELKQITKKADDLYNDNKLEEVLELLRPYKDDGKEDITWRISRAAYSLSKSHVISKEKHCSLIEESYEMAKLTLELNENSALGHKWMSIALDAYSSMKGFRHQCATVIPVLNHMLRSIELDPTDGTVIYMVGMWYYAIADLAWYQKRVLEAIAGKPLPATYEEAFSYFKRAEEISPNFYSLNLLMLGKCYHKLGDLDSAISYLQRAMNYPQFSDDDHKAHQEASELLKKLKVLEHTSSN</sequence>
<dbReference type="PROSITE" id="PS50005">
    <property type="entry name" value="TPR"/>
    <property type="match status" value="1"/>
</dbReference>
<evidence type="ECO:0000256" key="9">
    <source>
        <dbReference type="PROSITE-ProRule" id="PRU00339"/>
    </source>
</evidence>
<accession>A0AAE1LP10</accession>
<dbReference type="SUPFAM" id="SSF48452">
    <property type="entry name" value="TPR-like"/>
    <property type="match status" value="1"/>
</dbReference>
<organism evidence="10 11">
    <name type="scientific">Frankliniella fusca</name>
    <dbReference type="NCBI Taxonomy" id="407009"/>
    <lineage>
        <taxon>Eukaryota</taxon>
        <taxon>Metazoa</taxon>
        <taxon>Ecdysozoa</taxon>
        <taxon>Arthropoda</taxon>
        <taxon>Hexapoda</taxon>
        <taxon>Insecta</taxon>
        <taxon>Pterygota</taxon>
        <taxon>Neoptera</taxon>
        <taxon>Paraneoptera</taxon>
        <taxon>Thysanoptera</taxon>
        <taxon>Terebrantia</taxon>
        <taxon>Thripoidea</taxon>
        <taxon>Thripidae</taxon>
        <taxon>Frankliniella</taxon>
    </lineage>
</organism>
<keyword evidence="4" id="KW-0677">Repeat</keyword>
<evidence type="ECO:0000256" key="6">
    <source>
        <dbReference type="ARBA" id="ARBA00023212"/>
    </source>
</evidence>
<keyword evidence="3" id="KW-0963">Cytoplasm</keyword>
<dbReference type="GO" id="GO:0005739">
    <property type="term" value="C:mitochondrion"/>
    <property type="evidence" value="ECO:0007669"/>
    <property type="project" value="TreeGrafter"/>
</dbReference>
<keyword evidence="11" id="KW-1185">Reference proteome</keyword>
<evidence type="ECO:0000256" key="8">
    <source>
        <dbReference type="ARBA" id="ARBA00041958"/>
    </source>
</evidence>
<reference evidence="10" key="2">
    <citation type="journal article" date="2023" name="BMC Genomics">
        <title>Pest status, molecular evolution, and epigenetic factors derived from the genome assembly of Frankliniella fusca, a thysanopteran phytovirus vector.</title>
        <authorList>
            <person name="Catto M.A."/>
            <person name="Labadie P.E."/>
            <person name="Jacobson A.L."/>
            <person name="Kennedy G.G."/>
            <person name="Srinivasan R."/>
            <person name="Hunt B.G."/>
        </authorList>
    </citation>
    <scope>NUCLEOTIDE SEQUENCE</scope>
    <source>
        <strain evidence="10">PL_HMW_Pooled</strain>
    </source>
</reference>
<dbReference type="InterPro" id="IPR019734">
    <property type="entry name" value="TPR_rpt"/>
</dbReference>
<evidence type="ECO:0000313" key="11">
    <source>
        <dbReference type="Proteomes" id="UP001219518"/>
    </source>
</evidence>
<evidence type="ECO:0000256" key="4">
    <source>
        <dbReference type="ARBA" id="ARBA00022737"/>
    </source>
</evidence>
<keyword evidence="6" id="KW-0206">Cytoskeleton</keyword>
<comment type="caution">
    <text evidence="10">The sequence shown here is derived from an EMBL/GenBank/DDBJ whole genome shotgun (WGS) entry which is preliminary data.</text>
</comment>
<dbReference type="GO" id="GO:0008017">
    <property type="term" value="F:microtubule binding"/>
    <property type="evidence" value="ECO:0007669"/>
    <property type="project" value="TreeGrafter"/>
</dbReference>
<dbReference type="Gene3D" id="1.25.40.10">
    <property type="entry name" value="Tetratricopeptide repeat domain"/>
    <property type="match status" value="1"/>
</dbReference>